<evidence type="ECO:0000313" key="2">
    <source>
        <dbReference type="EMBL" id="ACK42314.1"/>
    </source>
</evidence>
<organism evidence="2 3">
    <name type="scientific">Dictyoglomus turgidum (strain DSM 6724 / Z-1310)</name>
    <dbReference type="NCBI Taxonomy" id="515635"/>
    <lineage>
        <taxon>Bacteria</taxon>
        <taxon>Pseudomonadati</taxon>
        <taxon>Dictyoglomota</taxon>
        <taxon>Dictyoglomia</taxon>
        <taxon>Dictyoglomales</taxon>
        <taxon>Dictyoglomaceae</taxon>
        <taxon>Dictyoglomus</taxon>
    </lineage>
</organism>
<dbReference type="AlphaFoldDB" id="B8E237"/>
<dbReference type="InParanoid" id="B8E237"/>
<dbReference type="EMBL" id="CP001251">
    <property type="protein sequence ID" value="ACK42314.1"/>
    <property type="molecule type" value="Genomic_DNA"/>
</dbReference>
<dbReference type="HOGENOM" id="CLU_1413174_0_0_0"/>
<dbReference type="KEGG" id="dtu:Dtur_1034"/>
<dbReference type="EnsemblBacteria" id="ACK42314">
    <property type="protein sequence ID" value="ACK42314"/>
    <property type="gene ID" value="Dtur_1034"/>
</dbReference>
<keyword evidence="3" id="KW-1185">Reference proteome</keyword>
<keyword evidence="1" id="KW-0472">Membrane</keyword>
<accession>B8E237</accession>
<feature type="transmembrane region" description="Helical" evidence="1">
    <location>
        <begin position="14"/>
        <end position="33"/>
    </location>
</feature>
<evidence type="ECO:0000256" key="1">
    <source>
        <dbReference type="SAM" id="Phobius"/>
    </source>
</evidence>
<evidence type="ECO:0000313" key="3">
    <source>
        <dbReference type="Proteomes" id="UP000007719"/>
    </source>
</evidence>
<dbReference type="Gene3D" id="2.30.30.830">
    <property type="match status" value="1"/>
</dbReference>
<sequence length="194" mass="21524">MDLKSLFNNPKQRMMFLVILLVLVGLIGGYYVITNYILPPSEETVVTTPKRVRTTQETYTLAQVLETLTQQTAVVFTYSTVELGRSNPFIPVIDLTPKKPSLVQSSPAASSSVNISVTPKVSSEPIKTWYSGFKLTGIVRGRDRSYAIIEEGERGYVLREGDLLRSDIYVSKINDNSVILKRGNAYATLKLGGE</sequence>
<reference evidence="3" key="1">
    <citation type="journal article" date="2016" name="Front. Microbiol.">
        <title>The complete genome sequence of hyperthermophile Dictyoglomus turgidum DSM 6724 reveals a specialized carbohydrate fermentor.</title>
        <authorList>
            <person name="Brumm P.J."/>
            <person name="Gowda K."/>
            <person name="Robb F.T."/>
            <person name="Mead D.A."/>
        </authorList>
    </citation>
    <scope>NUCLEOTIDE SEQUENCE [LARGE SCALE GENOMIC DNA]</scope>
    <source>
        <strain evidence="3">DSM 6724 / Z-1310</strain>
    </source>
</reference>
<dbReference type="Proteomes" id="UP000007719">
    <property type="component" value="Chromosome"/>
</dbReference>
<keyword evidence="1" id="KW-0812">Transmembrane</keyword>
<dbReference type="RefSeq" id="WP_012583397.1">
    <property type="nucleotide sequence ID" value="NC_011661.1"/>
</dbReference>
<keyword evidence="1" id="KW-1133">Transmembrane helix</keyword>
<name>B8E237_DICTD</name>
<proteinExistence type="predicted"/>
<dbReference type="STRING" id="515635.Dtur_1034"/>
<protein>
    <submittedName>
        <fullName evidence="2">Uncharacterized protein</fullName>
    </submittedName>
</protein>
<gene>
    <name evidence="2" type="ordered locus">Dtur_1034</name>
</gene>
<dbReference type="OrthoDB" id="9813522at2"/>